<keyword evidence="2 5" id="KW-0732">Signal</keyword>
<feature type="disulfide bond" evidence="4">
    <location>
        <begin position="135"/>
        <end position="178"/>
    </location>
</feature>
<evidence type="ECO:0000256" key="3">
    <source>
        <dbReference type="ARBA" id="ARBA00023157"/>
    </source>
</evidence>
<dbReference type="InterPro" id="IPR051503">
    <property type="entry name" value="ComplSys_Reg/VirEntry_Med"/>
</dbReference>
<keyword evidence="1 4" id="KW-0768">Sushi</keyword>
<organism evidence="7 8">
    <name type="scientific">Lynx pardinus</name>
    <name type="common">Iberian lynx</name>
    <name type="synonym">Felis pardina</name>
    <dbReference type="NCBI Taxonomy" id="191816"/>
    <lineage>
        <taxon>Eukaryota</taxon>
        <taxon>Metazoa</taxon>
        <taxon>Chordata</taxon>
        <taxon>Craniata</taxon>
        <taxon>Vertebrata</taxon>
        <taxon>Euteleostomi</taxon>
        <taxon>Mammalia</taxon>
        <taxon>Eutheria</taxon>
        <taxon>Laurasiatheria</taxon>
        <taxon>Carnivora</taxon>
        <taxon>Feliformia</taxon>
        <taxon>Felidae</taxon>
        <taxon>Felinae</taxon>
        <taxon>Lynx</taxon>
    </lineage>
</organism>
<reference evidence="7 8" key="1">
    <citation type="submission" date="2019-01" db="EMBL/GenBank/DDBJ databases">
        <authorList>
            <person name="Alioto T."/>
            <person name="Alioto T."/>
        </authorList>
    </citation>
    <scope>NUCLEOTIDE SEQUENCE [LARGE SCALE GENOMIC DNA]</scope>
</reference>
<evidence type="ECO:0000256" key="4">
    <source>
        <dbReference type="PROSITE-ProRule" id="PRU00302"/>
    </source>
</evidence>
<dbReference type="GO" id="GO:0006956">
    <property type="term" value="P:complement activation"/>
    <property type="evidence" value="ECO:0007669"/>
    <property type="project" value="TreeGrafter"/>
</dbReference>
<feature type="disulfide bond" evidence="4">
    <location>
        <begin position="74"/>
        <end position="117"/>
    </location>
</feature>
<dbReference type="GO" id="GO:0001851">
    <property type="term" value="F:complement component C3b binding"/>
    <property type="evidence" value="ECO:0007669"/>
    <property type="project" value="TreeGrafter"/>
</dbReference>
<dbReference type="Pfam" id="PF00084">
    <property type="entry name" value="Sushi"/>
    <property type="match status" value="4"/>
</dbReference>
<dbReference type="SUPFAM" id="SSF57535">
    <property type="entry name" value="Complement control module/SCR domain"/>
    <property type="match status" value="4"/>
</dbReference>
<evidence type="ECO:0000313" key="7">
    <source>
        <dbReference type="EMBL" id="VFV23171.1"/>
    </source>
</evidence>
<comment type="caution">
    <text evidence="4">Lacks conserved residue(s) required for the propagation of feature annotation.</text>
</comment>
<keyword evidence="8" id="KW-1185">Reference proteome</keyword>
<dbReference type="FunFam" id="2.10.70.10:FF:000060">
    <property type="entry name" value="Complement inhibitory factor H"/>
    <property type="match status" value="1"/>
</dbReference>
<evidence type="ECO:0000256" key="1">
    <source>
        <dbReference type="ARBA" id="ARBA00022659"/>
    </source>
</evidence>
<feature type="signal peptide" evidence="5">
    <location>
        <begin position="1"/>
        <end position="17"/>
    </location>
</feature>
<feature type="domain" description="Sushi" evidence="6">
    <location>
        <begin position="72"/>
        <end position="130"/>
    </location>
</feature>
<dbReference type="EMBL" id="CAAGRJ010005189">
    <property type="protein sequence ID" value="VFV23171.1"/>
    <property type="molecule type" value="Genomic_DNA"/>
</dbReference>
<dbReference type="PROSITE" id="PS50923">
    <property type="entry name" value="SUSHI"/>
    <property type="match status" value="3"/>
</dbReference>
<gene>
    <name evidence="7" type="ORF">LYPA_23C002948</name>
</gene>
<feature type="domain" description="Sushi" evidence="6">
    <location>
        <begin position="14"/>
        <end position="71"/>
    </location>
</feature>
<evidence type="ECO:0000256" key="2">
    <source>
        <dbReference type="ARBA" id="ARBA00022729"/>
    </source>
</evidence>
<dbReference type="Proteomes" id="UP000386466">
    <property type="component" value="Unassembled WGS sequence"/>
</dbReference>
<dbReference type="GO" id="GO:0005615">
    <property type="term" value="C:extracellular space"/>
    <property type="evidence" value="ECO:0007669"/>
    <property type="project" value="TreeGrafter"/>
</dbReference>
<dbReference type="SMART" id="SM00032">
    <property type="entry name" value="CCP"/>
    <property type="match status" value="4"/>
</dbReference>
<evidence type="ECO:0000259" key="6">
    <source>
        <dbReference type="PROSITE" id="PS50923"/>
    </source>
</evidence>
<protein>
    <recommendedName>
        <fullName evidence="6">Sushi domain-containing protein</fullName>
    </recommendedName>
</protein>
<accession>A0A485MQ65</accession>
<dbReference type="CDD" id="cd00033">
    <property type="entry name" value="CCP"/>
    <property type="match status" value="3"/>
</dbReference>
<dbReference type="FunFam" id="2.10.70.10:FF:000026">
    <property type="entry name" value="Complement inhibitory factor H"/>
    <property type="match status" value="1"/>
</dbReference>
<dbReference type="AlphaFoldDB" id="A0A485MQ65"/>
<sequence>MESFFLCLFLFLGLSCAPPHLIPHGILSHVSDSYQYGEEVTYKCTKGFEINGPAFIRCLGGKWSHPPECKNTDCFSLPDFGNATPIGQKKTLYRSGEKVTYKCPNNYLLDGPNTIQCINSQWIGKPICRDPNENCGPPPPLDNGDMTTFPKSEYPPGSSVEYQCQSLYVLEGNKVITCRYGQWSKPPKCLDVCIISEDSMERHNIQLRWSPVKKLYSPTGDTVEFECKTGYRRQTSQQTFRATCWEGKLTYPVCVKSHG</sequence>
<evidence type="ECO:0000313" key="8">
    <source>
        <dbReference type="Proteomes" id="UP000386466"/>
    </source>
</evidence>
<keyword evidence="3 4" id="KW-1015">Disulfide bond</keyword>
<evidence type="ECO:0000256" key="5">
    <source>
        <dbReference type="SAM" id="SignalP"/>
    </source>
</evidence>
<name>A0A485MQ65_LYNPA</name>
<proteinExistence type="predicted"/>
<feature type="domain" description="Sushi" evidence="6">
    <location>
        <begin position="133"/>
        <end position="191"/>
    </location>
</feature>
<dbReference type="PANTHER" id="PTHR45785">
    <property type="entry name" value="COMPLEMENT FACTOR H-RELATED"/>
    <property type="match status" value="1"/>
</dbReference>
<dbReference type="InterPro" id="IPR000436">
    <property type="entry name" value="Sushi_SCR_CCP_dom"/>
</dbReference>
<dbReference type="Gene3D" id="2.10.70.10">
    <property type="entry name" value="Complement Module, domain 1"/>
    <property type="match status" value="4"/>
</dbReference>
<feature type="chain" id="PRO_5019769512" description="Sushi domain-containing protein" evidence="5">
    <location>
        <begin position="18"/>
        <end position="259"/>
    </location>
</feature>
<dbReference type="InterPro" id="IPR035976">
    <property type="entry name" value="Sushi/SCR/CCP_sf"/>
</dbReference>
<dbReference type="PANTHER" id="PTHR45785:SF7">
    <property type="entry name" value="COMPLEMENT FACTOR H"/>
    <property type="match status" value="1"/>
</dbReference>